<dbReference type="PANTHER" id="PTHR22850">
    <property type="entry name" value="WD40 REPEAT FAMILY"/>
    <property type="match status" value="1"/>
</dbReference>
<dbReference type="InterPro" id="IPR020472">
    <property type="entry name" value="WD40_PAC1"/>
</dbReference>
<dbReference type="Proteomes" id="UP001321760">
    <property type="component" value="Unassembled WGS sequence"/>
</dbReference>
<dbReference type="EMBL" id="MU865921">
    <property type="protein sequence ID" value="KAK4453277.1"/>
    <property type="molecule type" value="Genomic_DNA"/>
</dbReference>
<dbReference type="SUPFAM" id="SSF50978">
    <property type="entry name" value="WD40 repeat-like"/>
    <property type="match status" value="1"/>
</dbReference>
<reference evidence="9" key="1">
    <citation type="journal article" date="2023" name="Mol. Phylogenet. Evol.">
        <title>Genome-scale phylogeny and comparative genomics of the fungal order Sordariales.</title>
        <authorList>
            <person name="Hensen N."/>
            <person name="Bonometti L."/>
            <person name="Westerberg I."/>
            <person name="Brannstrom I.O."/>
            <person name="Guillou S."/>
            <person name="Cros-Aarteil S."/>
            <person name="Calhoun S."/>
            <person name="Haridas S."/>
            <person name="Kuo A."/>
            <person name="Mondo S."/>
            <person name="Pangilinan J."/>
            <person name="Riley R."/>
            <person name="LaButti K."/>
            <person name="Andreopoulos B."/>
            <person name="Lipzen A."/>
            <person name="Chen C."/>
            <person name="Yan M."/>
            <person name="Daum C."/>
            <person name="Ng V."/>
            <person name="Clum A."/>
            <person name="Steindorff A."/>
            <person name="Ohm R.A."/>
            <person name="Martin F."/>
            <person name="Silar P."/>
            <person name="Natvig D.O."/>
            <person name="Lalanne C."/>
            <person name="Gautier V."/>
            <person name="Ament-Velasquez S.L."/>
            <person name="Kruys A."/>
            <person name="Hutchinson M.I."/>
            <person name="Powell A.J."/>
            <person name="Barry K."/>
            <person name="Miller A.N."/>
            <person name="Grigoriev I.V."/>
            <person name="Debuchy R."/>
            <person name="Gladieux P."/>
            <person name="Hiltunen Thoren M."/>
            <person name="Johannesson H."/>
        </authorList>
    </citation>
    <scope>NUCLEOTIDE SEQUENCE</scope>
    <source>
        <strain evidence="9">PSN243</strain>
    </source>
</reference>
<sequence length="444" mass="49646">MAPAEVVDDVDVNMDEQDDADQEQRLINEEYKTWKKNSPFLYDMLLSTALEWPTLTTQWFPDVKDLKDKNKTIHRLLIGTHTAEGKPNYVQIAELEIPKTVESNPSDFDEERGELGGYGGRPGGGESPVITFKITEKIDHPGEVNKARYQPQNPDIIATLAVDGKVLIFDRTKHSSLHQTGKPNPQLELVGHKEEGFGLAWDPHNEGCLASGSEDKTVLLWDLKQVQGTSKVLKPARKYTHHAHIVNDVQYHPIVKHWIGSVSDDLTLQIIDVRREETSSAAVVARNGHTDAINALAFNPRSEFLIATASADKTIGIWDIRNLKQKIHTLEGHNDAVTSLSWHPTESSILGSGSYDRRVIFWDLSRVGEEQLPDDQDDGPPELLFMHGGHTNHLADFSWNLNDPWVVCSAAEDNLLQIWKVAEAIVGQDDTDMPMNELNNSASN</sequence>
<evidence type="ECO:0000256" key="4">
    <source>
        <dbReference type="ARBA" id="ARBA00022853"/>
    </source>
</evidence>
<dbReference type="PROSITE" id="PS50082">
    <property type="entry name" value="WD_REPEATS_2"/>
    <property type="match status" value="3"/>
</dbReference>
<dbReference type="InterPro" id="IPR022052">
    <property type="entry name" value="Histone-bd_RBBP4-like_N"/>
</dbReference>
<proteinExistence type="predicted"/>
<evidence type="ECO:0000256" key="5">
    <source>
        <dbReference type="ARBA" id="ARBA00023242"/>
    </source>
</evidence>
<evidence type="ECO:0000256" key="6">
    <source>
        <dbReference type="PROSITE-ProRule" id="PRU00221"/>
    </source>
</evidence>
<feature type="repeat" description="WD" evidence="6">
    <location>
        <begin position="330"/>
        <end position="365"/>
    </location>
</feature>
<comment type="caution">
    <text evidence="9">The sequence shown here is derived from an EMBL/GenBank/DDBJ whole genome shotgun (WGS) entry which is preliminary data.</text>
</comment>
<keyword evidence="5" id="KW-0539">Nucleus</keyword>
<evidence type="ECO:0000259" key="8">
    <source>
        <dbReference type="Pfam" id="PF12265"/>
    </source>
</evidence>
<feature type="repeat" description="WD" evidence="6">
    <location>
        <begin position="286"/>
        <end position="322"/>
    </location>
</feature>
<dbReference type="InterPro" id="IPR019775">
    <property type="entry name" value="WD40_repeat_CS"/>
</dbReference>
<comment type="subcellular location">
    <subcellularLocation>
        <location evidence="1">Nucleus</location>
    </subcellularLocation>
</comment>
<feature type="domain" description="Histone-binding protein RBBP4-like N-terminal" evidence="8">
    <location>
        <begin position="29"/>
        <end position="99"/>
    </location>
</feature>
<dbReference type="InterPro" id="IPR036322">
    <property type="entry name" value="WD40_repeat_dom_sf"/>
</dbReference>
<evidence type="ECO:0000256" key="3">
    <source>
        <dbReference type="ARBA" id="ARBA00022737"/>
    </source>
</evidence>
<evidence type="ECO:0000256" key="2">
    <source>
        <dbReference type="ARBA" id="ARBA00022574"/>
    </source>
</evidence>
<evidence type="ECO:0000256" key="7">
    <source>
        <dbReference type="SAM" id="MobiDB-lite"/>
    </source>
</evidence>
<dbReference type="SMART" id="SM00320">
    <property type="entry name" value="WD40"/>
    <property type="match status" value="6"/>
</dbReference>
<feature type="repeat" description="WD" evidence="6">
    <location>
        <begin position="189"/>
        <end position="231"/>
    </location>
</feature>
<dbReference type="CDD" id="cd00200">
    <property type="entry name" value="WD40"/>
    <property type="match status" value="1"/>
</dbReference>
<keyword evidence="3" id="KW-0677">Repeat</keyword>
<evidence type="ECO:0000313" key="9">
    <source>
        <dbReference type="EMBL" id="KAK4453277.1"/>
    </source>
</evidence>
<dbReference type="PROSITE" id="PS00678">
    <property type="entry name" value="WD_REPEATS_1"/>
    <property type="match status" value="3"/>
</dbReference>
<keyword evidence="2 6" id="KW-0853">WD repeat</keyword>
<keyword evidence="10" id="KW-1185">Reference proteome</keyword>
<dbReference type="PRINTS" id="PR00320">
    <property type="entry name" value="GPROTEINBRPT"/>
</dbReference>
<reference evidence="9" key="2">
    <citation type="submission" date="2023-05" db="EMBL/GenBank/DDBJ databases">
        <authorList>
            <consortium name="Lawrence Berkeley National Laboratory"/>
            <person name="Steindorff A."/>
            <person name="Hensen N."/>
            <person name="Bonometti L."/>
            <person name="Westerberg I."/>
            <person name="Brannstrom I.O."/>
            <person name="Guillou S."/>
            <person name="Cros-Aarteil S."/>
            <person name="Calhoun S."/>
            <person name="Haridas S."/>
            <person name="Kuo A."/>
            <person name="Mondo S."/>
            <person name="Pangilinan J."/>
            <person name="Riley R."/>
            <person name="Labutti K."/>
            <person name="Andreopoulos B."/>
            <person name="Lipzen A."/>
            <person name="Chen C."/>
            <person name="Yanf M."/>
            <person name="Daum C."/>
            <person name="Ng V."/>
            <person name="Clum A."/>
            <person name="Ohm R."/>
            <person name="Martin F."/>
            <person name="Silar P."/>
            <person name="Natvig D."/>
            <person name="Lalanne C."/>
            <person name="Gautier V."/>
            <person name="Ament-Velasquez S.L."/>
            <person name="Kruys A."/>
            <person name="Hutchinson M.I."/>
            <person name="Powell A.J."/>
            <person name="Barry K."/>
            <person name="Miller A.N."/>
            <person name="Grigoriev I.V."/>
            <person name="Debuchy R."/>
            <person name="Gladieux P."/>
            <person name="Thoren M.H."/>
            <person name="Johannesson H."/>
        </authorList>
    </citation>
    <scope>NUCLEOTIDE SEQUENCE</scope>
    <source>
        <strain evidence="9">PSN243</strain>
    </source>
</reference>
<name>A0AAV9H0W7_9PEZI</name>
<dbReference type="InterPro" id="IPR001680">
    <property type="entry name" value="WD40_rpt"/>
</dbReference>
<feature type="region of interest" description="Disordered" evidence="7">
    <location>
        <begin position="102"/>
        <end position="122"/>
    </location>
</feature>
<dbReference type="GO" id="GO:0005634">
    <property type="term" value="C:nucleus"/>
    <property type="evidence" value="ECO:0007669"/>
    <property type="project" value="UniProtKB-SubCell"/>
</dbReference>
<organism evidence="9 10">
    <name type="scientific">Podospora aff. communis PSN243</name>
    <dbReference type="NCBI Taxonomy" id="3040156"/>
    <lineage>
        <taxon>Eukaryota</taxon>
        <taxon>Fungi</taxon>
        <taxon>Dikarya</taxon>
        <taxon>Ascomycota</taxon>
        <taxon>Pezizomycotina</taxon>
        <taxon>Sordariomycetes</taxon>
        <taxon>Sordariomycetidae</taxon>
        <taxon>Sordariales</taxon>
        <taxon>Podosporaceae</taxon>
        <taxon>Podospora</taxon>
    </lineage>
</organism>
<gene>
    <name evidence="9" type="ORF">QBC34DRAFT_292167</name>
</gene>
<keyword evidence="4" id="KW-0156">Chromatin regulator</keyword>
<dbReference type="PROSITE" id="PS50294">
    <property type="entry name" value="WD_REPEATS_REGION"/>
    <property type="match status" value="3"/>
</dbReference>
<accession>A0AAV9H0W7</accession>
<dbReference type="Pfam" id="PF12265">
    <property type="entry name" value="CAF1C_H4-bd"/>
    <property type="match status" value="1"/>
</dbReference>
<dbReference type="InterPro" id="IPR050459">
    <property type="entry name" value="WD_repeat_RBAP46/RBAP48/MSI1"/>
</dbReference>
<dbReference type="InterPro" id="IPR015943">
    <property type="entry name" value="WD40/YVTN_repeat-like_dom_sf"/>
</dbReference>
<dbReference type="Gene3D" id="2.130.10.10">
    <property type="entry name" value="YVTN repeat-like/Quinoprotein amine dehydrogenase"/>
    <property type="match status" value="1"/>
</dbReference>
<protein>
    <submittedName>
        <fullName evidence="9">WD40-repeat-containing domain protein</fullName>
    </submittedName>
</protein>
<dbReference type="AlphaFoldDB" id="A0AAV9H0W7"/>
<evidence type="ECO:0000313" key="10">
    <source>
        <dbReference type="Proteomes" id="UP001321760"/>
    </source>
</evidence>
<dbReference type="Pfam" id="PF00400">
    <property type="entry name" value="WD40"/>
    <property type="match status" value="4"/>
</dbReference>
<dbReference type="GO" id="GO:0006325">
    <property type="term" value="P:chromatin organization"/>
    <property type="evidence" value="ECO:0007669"/>
    <property type="project" value="UniProtKB-KW"/>
</dbReference>
<evidence type="ECO:0000256" key="1">
    <source>
        <dbReference type="ARBA" id="ARBA00004123"/>
    </source>
</evidence>